<feature type="transmembrane region" description="Helical" evidence="8">
    <location>
        <begin position="75"/>
        <end position="97"/>
    </location>
</feature>
<dbReference type="InterPro" id="IPR001750">
    <property type="entry name" value="ND/Mrp_TM"/>
</dbReference>
<feature type="transmembrane region" description="Helical" evidence="8">
    <location>
        <begin position="376"/>
        <end position="394"/>
    </location>
</feature>
<evidence type="ECO:0000313" key="10">
    <source>
        <dbReference type="EMBL" id="MBD5780618.1"/>
    </source>
</evidence>
<feature type="transmembrane region" description="Helical" evidence="8">
    <location>
        <begin position="35"/>
        <end position="55"/>
    </location>
</feature>
<keyword evidence="4 7" id="KW-0812">Transmembrane</keyword>
<feature type="transmembrane region" description="Helical" evidence="8">
    <location>
        <begin position="414"/>
        <end position="436"/>
    </location>
</feature>
<dbReference type="PRINTS" id="PR01437">
    <property type="entry name" value="NUOXDRDTASE4"/>
</dbReference>
<organism evidence="10 11">
    <name type="scientific">Pelagicoccus enzymogenes</name>
    <dbReference type="NCBI Taxonomy" id="2773457"/>
    <lineage>
        <taxon>Bacteria</taxon>
        <taxon>Pseudomonadati</taxon>
        <taxon>Verrucomicrobiota</taxon>
        <taxon>Opitutia</taxon>
        <taxon>Puniceicoccales</taxon>
        <taxon>Pelagicoccaceae</taxon>
        <taxon>Pelagicoccus</taxon>
    </lineage>
</organism>
<comment type="similarity">
    <text evidence="2">Belongs to the CPA3 antiporters (TC 2.A.63) subunit D family.</text>
</comment>
<evidence type="ECO:0000256" key="7">
    <source>
        <dbReference type="RuleBase" id="RU000320"/>
    </source>
</evidence>
<feature type="transmembrane region" description="Helical" evidence="8">
    <location>
        <begin position="109"/>
        <end position="130"/>
    </location>
</feature>
<evidence type="ECO:0000256" key="6">
    <source>
        <dbReference type="ARBA" id="ARBA00023136"/>
    </source>
</evidence>
<dbReference type="EMBL" id="JACYFG010000036">
    <property type="protein sequence ID" value="MBD5780618.1"/>
    <property type="molecule type" value="Genomic_DNA"/>
</dbReference>
<accession>A0A927FBY0</accession>
<feature type="transmembrane region" description="Helical" evidence="8">
    <location>
        <begin position="456"/>
        <end position="481"/>
    </location>
</feature>
<comment type="caution">
    <text evidence="10">The sequence shown here is derived from an EMBL/GenBank/DDBJ whole genome shotgun (WGS) entry which is preliminary data.</text>
</comment>
<dbReference type="PANTHER" id="PTHR42703">
    <property type="entry name" value="NADH DEHYDROGENASE"/>
    <property type="match status" value="1"/>
</dbReference>
<evidence type="ECO:0000256" key="3">
    <source>
        <dbReference type="ARBA" id="ARBA00022475"/>
    </source>
</evidence>
<evidence type="ECO:0000313" key="11">
    <source>
        <dbReference type="Proteomes" id="UP000622317"/>
    </source>
</evidence>
<feature type="domain" description="NADH:quinone oxidoreductase/Mrp antiporter transmembrane" evidence="9">
    <location>
        <begin position="133"/>
        <end position="427"/>
    </location>
</feature>
<evidence type="ECO:0000256" key="8">
    <source>
        <dbReference type="SAM" id="Phobius"/>
    </source>
</evidence>
<dbReference type="GO" id="GO:0042773">
    <property type="term" value="P:ATP synthesis coupled electron transport"/>
    <property type="evidence" value="ECO:0007669"/>
    <property type="project" value="InterPro"/>
</dbReference>
<dbReference type="InterPro" id="IPR050586">
    <property type="entry name" value="CPA3_Na-H_Antiporter_D"/>
</dbReference>
<dbReference type="InterPro" id="IPR003918">
    <property type="entry name" value="NADH_UbQ_OxRdtase"/>
</dbReference>
<protein>
    <submittedName>
        <fullName evidence="10">NADH/ubiquinone/plastoquinone (Complex I)</fullName>
    </submittedName>
</protein>
<dbReference type="RefSeq" id="WP_191617714.1">
    <property type="nucleotide sequence ID" value="NZ_JACYFG010000036.1"/>
</dbReference>
<dbReference type="GO" id="GO:0008137">
    <property type="term" value="F:NADH dehydrogenase (ubiquinone) activity"/>
    <property type="evidence" value="ECO:0007669"/>
    <property type="project" value="InterPro"/>
</dbReference>
<keyword evidence="3" id="KW-1003">Cell membrane</keyword>
<evidence type="ECO:0000256" key="4">
    <source>
        <dbReference type="ARBA" id="ARBA00022692"/>
    </source>
</evidence>
<dbReference type="Proteomes" id="UP000622317">
    <property type="component" value="Unassembled WGS sequence"/>
</dbReference>
<evidence type="ECO:0000256" key="2">
    <source>
        <dbReference type="ARBA" id="ARBA00005346"/>
    </source>
</evidence>
<dbReference type="AlphaFoldDB" id="A0A927FBY0"/>
<name>A0A927FBY0_9BACT</name>
<reference evidence="10" key="1">
    <citation type="submission" date="2020-09" db="EMBL/GenBank/DDBJ databases">
        <title>Pelagicoccus enzymogenes sp. nov. with an EPS production, isolated from marine sediment.</title>
        <authorList>
            <person name="Feng X."/>
        </authorList>
    </citation>
    <scope>NUCLEOTIDE SEQUENCE</scope>
    <source>
        <strain evidence="10">NFK12</strain>
    </source>
</reference>
<proteinExistence type="inferred from homology"/>
<keyword evidence="5 8" id="KW-1133">Transmembrane helix</keyword>
<evidence type="ECO:0000256" key="1">
    <source>
        <dbReference type="ARBA" id="ARBA00004651"/>
    </source>
</evidence>
<comment type="subcellular location">
    <subcellularLocation>
        <location evidence="1">Cell membrane</location>
        <topology evidence="1">Multi-pass membrane protein</topology>
    </subcellularLocation>
    <subcellularLocation>
        <location evidence="7">Membrane</location>
        <topology evidence="7">Multi-pass membrane protein</topology>
    </subcellularLocation>
</comment>
<keyword evidence="6 8" id="KW-0472">Membrane</keyword>
<feature type="transmembrane region" description="Helical" evidence="8">
    <location>
        <begin position="136"/>
        <end position="155"/>
    </location>
</feature>
<evidence type="ECO:0000259" key="9">
    <source>
        <dbReference type="Pfam" id="PF00361"/>
    </source>
</evidence>
<feature type="transmembrane region" description="Helical" evidence="8">
    <location>
        <begin position="207"/>
        <end position="234"/>
    </location>
</feature>
<feature type="transmembrane region" description="Helical" evidence="8">
    <location>
        <begin position="6"/>
        <end position="23"/>
    </location>
</feature>
<dbReference type="GO" id="GO:0005886">
    <property type="term" value="C:plasma membrane"/>
    <property type="evidence" value="ECO:0007669"/>
    <property type="project" value="UniProtKB-SubCell"/>
</dbReference>
<dbReference type="Pfam" id="PF00361">
    <property type="entry name" value="Proton_antipo_M"/>
    <property type="match status" value="1"/>
</dbReference>
<gene>
    <name evidence="10" type="ORF">IEN85_14040</name>
</gene>
<feature type="transmembrane region" description="Helical" evidence="8">
    <location>
        <begin position="167"/>
        <end position="187"/>
    </location>
</feature>
<sequence length="493" mass="52348">MIAEHLPALPILLYLFVALLMPLASKLGRDLPWTLAWLTSLIVAALGAYGLWLTSSTGAIHYSMGNWAPPVGIELVADPLSCFFTFAIGAVSAFVLLHSRESVVRDCGAGNTMTYYASSLLLLAGFSGIVGTGDLFNLYVFLEISALAGYAVLGCGSAKAALSSFRYLIIGTIGASFYLIGIGLLLAKTGSLNMVDVAAILQEQGLGPATTLAVVFIFTGLGIKMALLPLHYWLPDVYTNAPATSTALVAPLGTKVAAYAVLRLGYEVLPYEALLADLRIFDIVLALGAVGIIWGSIMAIAQDNIKRMLAYSSVAQIGYIAVGFGLATPNGYIGAVLHVINHAVMKACLFLVTANLERQGEGTSIKGFNAALRRKMPLTCACFALAAISMIGLPPTAGFFSKWYLLLGSYEQGSWILVVVIIVSSLLNAVYFFRVLERLYLGKDEGEEKAPKGARLPFAMGLSTLVLALSLLVLGFGNVFIVSKFISPMLPGF</sequence>
<dbReference type="PANTHER" id="PTHR42703:SF1">
    <property type="entry name" value="NA(+)_H(+) ANTIPORTER SUBUNIT D1"/>
    <property type="match status" value="1"/>
</dbReference>
<evidence type="ECO:0000256" key="5">
    <source>
        <dbReference type="ARBA" id="ARBA00022989"/>
    </source>
</evidence>
<keyword evidence="11" id="KW-1185">Reference proteome</keyword>
<feature type="transmembrane region" description="Helical" evidence="8">
    <location>
        <begin position="278"/>
        <end position="301"/>
    </location>
</feature>